<keyword evidence="17" id="KW-0119">Carbohydrate metabolism</keyword>
<keyword evidence="12 19" id="KW-0067">ATP-binding</keyword>
<evidence type="ECO:0000256" key="8">
    <source>
        <dbReference type="ARBA" id="ARBA00022692"/>
    </source>
</evidence>
<comment type="catalytic activity">
    <reaction evidence="1">
        <text>Random endo-hydrolysis of N-acetyl-beta-D-glucosaminide (1-&gt;4)-beta-linkages in chitin and chitodextrins.</text>
        <dbReference type="EC" id="3.2.1.14"/>
    </reaction>
</comment>
<evidence type="ECO:0000313" key="23">
    <source>
        <dbReference type="EMBL" id="VAI10312.1"/>
    </source>
</evidence>
<dbReference type="CDD" id="cd00325">
    <property type="entry name" value="chitinase_GH19"/>
    <property type="match status" value="1"/>
</dbReference>
<dbReference type="EMBL" id="LT934118">
    <property type="protein sequence ID" value="VAI10312.1"/>
    <property type="molecule type" value="Genomic_DNA"/>
</dbReference>
<evidence type="ECO:0000256" key="2">
    <source>
        <dbReference type="ARBA" id="ARBA00004251"/>
    </source>
</evidence>
<dbReference type="GO" id="GO:0004672">
    <property type="term" value="F:protein kinase activity"/>
    <property type="evidence" value="ECO:0007669"/>
    <property type="project" value="InterPro"/>
</dbReference>
<dbReference type="InterPro" id="IPR017441">
    <property type="entry name" value="Protein_kinase_ATP_BS"/>
</dbReference>
<dbReference type="GO" id="GO:0005886">
    <property type="term" value="C:plasma membrane"/>
    <property type="evidence" value="ECO:0007669"/>
    <property type="project" value="UniProtKB-SubCell"/>
</dbReference>
<evidence type="ECO:0000256" key="21">
    <source>
        <dbReference type="SAM" id="Phobius"/>
    </source>
</evidence>
<evidence type="ECO:0000259" key="22">
    <source>
        <dbReference type="PROSITE" id="PS50011"/>
    </source>
</evidence>
<keyword evidence="16" id="KW-0325">Glycoprotein</keyword>
<evidence type="ECO:0000256" key="17">
    <source>
        <dbReference type="ARBA" id="ARBA00023277"/>
    </source>
</evidence>
<evidence type="ECO:0000256" key="6">
    <source>
        <dbReference type="ARBA" id="ARBA00022475"/>
    </source>
</evidence>
<dbReference type="Proteomes" id="UP000324705">
    <property type="component" value="Chromosome 4B"/>
</dbReference>
<comment type="similarity">
    <text evidence="4">In the C-terminal section; belongs to the protein kinase superfamily. Ser/Thr protein kinase family.</text>
</comment>
<dbReference type="InterPro" id="IPR011009">
    <property type="entry name" value="Kinase-like_dom_sf"/>
</dbReference>
<keyword evidence="13 21" id="KW-1133">Transmembrane helix</keyword>
<dbReference type="PROSITE" id="PS00108">
    <property type="entry name" value="PROTEIN_KINASE_ST"/>
    <property type="match status" value="1"/>
</dbReference>
<dbReference type="PROSITE" id="PS50011">
    <property type="entry name" value="PROTEIN_KINASE_DOM"/>
    <property type="match status" value="1"/>
</dbReference>
<dbReference type="Pfam" id="PF00182">
    <property type="entry name" value="Glyco_hydro_19"/>
    <property type="match status" value="1"/>
</dbReference>
<dbReference type="InterPro" id="IPR023346">
    <property type="entry name" value="Lysozyme-like_dom_sf"/>
</dbReference>
<evidence type="ECO:0000256" key="14">
    <source>
        <dbReference type="ARBA" id="ARBA00023136"/>
    </source>
</evidence>
<evidence type="ECO:0000256" key="3">
    <source>
        <dbReference type="ARBA" id="ARBA00008536"/>
    </source>
</evidence>
<evidence type="ECO:0000256" key="20">
    <source>
        <dbReference type="SAM" id="MobiDB-lite"/>
    </source>
</evidence>
<proteinExistence type="inferred from homology"/>
<dbReference type="SMART" id="SM00220">
    <property type="entry name" value="S_TKc"/>
    <property type="match status" value="1"/>
</dbReference>
<evidence type="ECO:0000313" key="24">
    <source>
        <dbReference type="Proteomes" id="UP000324705"/>
    </source>
</evidence>
<dbReference type="SUPFAM" id="SSF56112">
    <property type="entry name" value="Protein kinase-like (PK-like)"/>
    <property type="match status" value="1"/>
</dbReference>
<dbReference type="EC" id="3.2.1.14" evidence="5"/>
<dbReference type="InterPro" id="IPR008271">
    <property type="entry name" value="Ser/Thr_kinase_AS"/>
</dbReference>
<organism evidence="23 24">
    <name type="scientific">Triticum turgidum subsp. durum</name>
    <name type="common">Durum wheat</name>
    <name type="synonym">Triticum durum</name>
    <dbReference type="NCBI Taxonomy" id="4567"/>
    <lineage>
        <taxon>Eukaryota</taxon>
        <taxon>Viridiplantae</taxon>
        <taxon>Streptophyta</taxon>
        <taxon>Embryophyta</taxon>
        <taxon>Tracheophyta</taxon>
        <taxon>Spermatophyta</taxon>
        <taxon>Magnoliopsida</taxon>
        <taxon>Liliopsida</taxon>
        <taxon>Poales</taxon>
        <taxon>Poaceae</taxon>
        <taxon>BOP clade</taxon>
        <taxon>Pooideae</taxon>
        <taxon>Triticodae</taxon>
        <taxon>Triticeae</taxon>
        <taxon>Triticinae</taxon>
        <taxon>Triticum</taxon>
    </lineage>
</organism>
<dbReference type="Gene3D" id="3.30.200.20">
    <property type="entry name" value="Phosphorylase Kinase, domain 1"/>
    <property type="match status" value="1"/>
</dbReference>
<keyword evidence="10 19" id="KW-0547">Nucleotide-binding</keyword>
<evidence type="ECO:0000256" key="9">
    <source>
        <dbReference type="ARBA" id="ARBA00022729"/>
    </source>
</evidence>
<evidence type="ECO:0000256" key="7">
    <source>
        <dbReference type="ARBA" id="ARBA00022679"/>
    </source>
</evidence>
<comment type="subcellular location">
    <subcellularLocation>
        <location evidence="2">Cell membrane</location>
        <topology evidence="2">Single-pass type I membrane protein</topology>
    </subcellularLocation>
</comment>
<dbReference type="Gene3D" id="1.10.530.10">
    <property type="match status" value="1"/>
</dbReference>
<sequence>MGNGFPHGPDSRTAFSHHHTPSSLGFQTLADEAVLLALAGAALLLLGVASGQQQQAGSVPSTITREAFDSMLSGRNMSGCEGGAFYTYDAFLEAANASVFRGFGTTGDDATRRRELAAFFGQTSFVTTGYCYVKAVNRASAPYYGRGPIQLTTEDNYRQAGRVLGLDLLRNPDLVSTDPAVAFKTAIWFWMTAAAPSPSCHAVMTGGWTPSAQDRHAGLLPGYGMTTYILNGGTECNETSAAAQDRVNNYYKKYCDILQVGYGNNTFCQKDELAQPPSSSLHPPPETSGEPSPPPPSRAVLIGVSSSISLLIIIGSLIGFLLWRRRRRKQGEIHEEAMEHGSEEDNFFDIDQAMEDDFEKGSGPRRFSYKDLVVATGNFCDENKLGQGGFGSVYRGFLNELNLQVAIKRISKDSKQGRKEYASEVRVISRLWHKNLVQLIGWCHEGGNLLLVYELMPNGSLDGHLYDANNVVLPWPLRHEILLGLGSALLYLHQDWDQCVLHRDIKPSNIMLDSSFKAKLGDFGLAKLVQHGRRSLTTDFTGTMGYMDPECMTTGKTNPESDVYNFGVVLLETACGRRPVVVPQPEEDDAVHLAQWVWDLYGKGRILDAADQRLGGKFDAQEMERVMIVGLWCSQLDFKMRPSIRQAVNVLRSEASLPSLPTLMPIAYYMPPVGTRRFTSSSATNGSSSGTSTSSMGASARPPLSQD</sequence>
<evidence type="ECO:0000256" key="19">
    <source>
        <dbReference type="PROSITE-ProRule" id="PRU10141"/>
    </source>
</evidence>
<keyword evidence="11" id="KW-0418">Kinase</keyword>
<dbReference type="AlphaFoldDB" id="A0A9R0WFY6"/>
<feature type="transmembrane region" description="Helical" evidence="21">
    <location>
        <begin position="300"/>
        <end position="323"/>
    </location>
</feature>
<dbReference type="Gene3D" id="3.30.20.10">
    <property type="entry name" value="Endochitinase, domain 2"/>
    <property type="match status" value="1"/>
</dbReference>
<dbReference type="InterPro" id="IPR050528">
    <property type="entry name" value="L-type_Lectin-RKs"/>
</dbReference>
<name>A0A9R0WFY6_TRITD</name>
<keyword evidence="6" id="KW-1003">Cell membrane</keyword>
<evidence type="ECO:0000256" key="4">
    <source>
        <dbReference type="ARBA" id="ARBA00010217"/>
    </source>
</evidence>
<evidence type="ECO:0000256" key="12">
    <source>
        <dbReference type="ARBA" id="ARBA00022840"/>
    </source>
</evidence>
<dbReference type="PROSITE" id="PS00107">
    <property type="entry name" value="PROTEIN_KINASE_ATP"/>
    <property type="match status" value="1"/>
</dbReference>
<dbReference type="GO" id="GO:0008843">
    <property type="term" value="F:endochitinase activity"/>
    <property type="evidence" value="ECO:0007669"/>
    <property type="project" value="UniProtKB-EC"/>
</dbReference>
<dbReference type="Pfam" id="PF00069">
    <property type="entry name" value="Pkinase"/>
    <property type="match status" value="1"/>
</dbReference>
<evidence type="ECO:0000256" key="5">
    <source>
        <dbReference type="ARBA" id="ARBA00012729"/>
    </source>
</evidence>
<dbReference type="FunFam" id="1.10.510.10:FF:000240">
    <property type="entry name" value="Lectin-domain containing receptor kinase A4.3"/>
    <property type="match status" value="1"/>
</dbReference>
<evidence type="ECO:0000256" key="13">
    <source>
        <dbReference type="ARBA" id="ARBA00022989"/>
    </source>
</evidence>
<evidence type="ECO:0000256" key="11">
    <source>
        <dbReference type="ARBA" id="ARBA00022777"/>
    </source>
</evidence>
<dbReference type="GO" id="GO:0005524">
    <property type="term" value="F:ATP binding"/>
    <property type="evidence" value="ECO:0007669"/>
    <property type="project" value="UniProtKB-UniRule"/>
</dbReference>
<keyword evidence="9" id="KW-0732">Signal</keyword>
<evidence type="ECO:0000256" key="10">
    <source>
        <dbReference type="ARBA" id="ARBA00022741"/>
    </source>
</evidence>
<dbReference type="SUPFAM" id="SSF53955">
    <property type="entry name" value="Lysozyme-like"/>
    <property type="match status" value="1"/>
</dbReference>
<protein>
    <recommendedName>
        <fullName evidence="5">chitinase</fullName>
        <ecNumber evidence="5">3.2.1.14</ecNumber>
    </recommendedName>
</protein>
<dbReference type="GO" id="GO:0006032">
    <property type="term" value="P:chitin catabolic process"/>
    <property type="evidence" value="ECO:0007669"/>
    <property type="project" value="InterPro"/>
</dbReference>
<feature type="compositionally biased region" description="Low complexity" evidence="20">
    <location>
        <begin position="679"/>
        <end position="700"/>
    </location>
</feature>
<dbReference type="PROSITE" id="PS00774">
    <property type="entry name" value="CHITINASE_19_2"/>
    <property type="match status" value="1"/>
</dbReference>
<dbReference type="InterPro" id="IPR000726">
    <property type="entry name" value="Glyco_hydro_19_cat"/>
</dbReference>
<accession>A0A9R0WFY6</accession>
<reference evidence="23 24" key="1">
    <citation type="submission" date="2017-09" db="EMBL/GenBank/DDBJ databases">
        <authorList>
            <consortium name="International Durum Wheat Genome Sequencing Consortium (IDWGSC)"/>
            <person name="Milanesi L."/>
        </authorList>
    </citation>
    <scope>NUCLEOTIDE SEQUENCE [LARGE SCALE GENOMIC DNA]</scope>
    <source>
        <strain evidence="24">cv. Svevo</strain>
    </source>
</reference>
<dbReference type="GO" id="GO:0016998">
    <property type="term" value="P:cell wall macromolecule catabolic process"/>
    <property type="evidence" value="ECO:0007669"/>
    <property type="project" value="InterPro"/>
</dbReference>
<evidence type="ECO:0000256" key="16">
    <source>
        <dbReference type="ARBA" id="ARBA00023180"/>
    </source>
</evidence>
<dbReference type="Gene3D" id="1.10.510.10">
    <property type="entry name" value="Transferase(Phosphotransferase) domain 1"/>
    <property type="match status" value="1"/>
</dbReference>
<dbReference type="Gramene" id="TRITD4Bv1G186310.2">
    <property type="protein sequence ID" value="TRITD4Bv1G186310.2"/>
    <property type="gene ID" value="TRITD4Bv1G186310"/>
</dbReference>
<keyword evidence="8 21" id="KW-0812">Transmembrane</keyword>
<feature type="region of interest" description="Disordered" evidence="20">
    <location>
        <begin position="272"/>
        <end position="298"/>
    </location>
</feature>
<gene>
    <name evidence="23" type="ORF">TRITD_4Bv1G186310</name>
</gene>
<keyword evidence="14 21" id="KW-0472">Membrane</keyword>
<feature type="compositionally biased region" description="Pro residues" evidence="20">
    <location>
        <begin position="282"/>
        <end position="297"/>
    </location>
</feature>
<keyword evidence="7" id="KW-0808">Transferase</keyword>
<feature type="domain" description="Protein kinase" evidence="22">
    <location>
        <begin position="379"/>
        <end position="660"/>
    </location>
</feature>
<dbReference type="GO" id="GO:0000272">
    <property type="term" value="P:polysaccharide catabolic process"/>
    <property type="evidence" value="ECO:0007669"/>
    <property type="project" value="UniProtKB-KW"/>
</dbReference>
<keyword evidence="18" id="KW-0624">Polysaccharide degradation</keyword>
<dbReference type="GO" id="GO:0002229">
    <property type="term" value="P:defense response to oomycetes"/>
    <property type="evidence" value="ECO:0007669"/>
    <property type="project" value="UniProtKB-ARBA"/>
</dbReference>
<dbReference type="PANTHER" id="PTHR27007">
    <property type="match status" value="1"/>
</dbReference>
<feature type="region of interest" description="Disordered" evidence="20">
    <location>
        <begin position="679"/>
        <end position="707"/>
    </location>
</feature>
<keyword evidence="15" id="KW-0675">Receptor</keyword>
<evidence type="ECO:0000256" key="18">
    <source>
        <dbReference type="ARBA" id="ARBA00023326"/>
    </source>
</evidence>
<dbReference type="FunFam" id="3.30.200.20:FF:000168">
    <property type="entry name" value="L-type lectin-domain containing receptor kinase IX.1"/>
    <property type="match status" value="1"/>
</dbReference>
<dbReference type="InterPro" id="IPR000719">
    <property type="entry name" value="Prot_kinase_dom"/>
</dbReference>
<keyword evidence="24" id="KW-1185">Reference proteome</keyword>
<dbReference type="OMA" id="MEHWSEE"/>
<evidence type="ECO:0000256" key="1">
    <source>
        <dbReference type="ARBA" id="ARBA00000822"/>
    </source>
</evidence>
<comment type="similarity">
    <text evidence="3">In the N-terminal section; belongs to the leguminous lectin family.</text>
</comment>
<feature type="binding site" evidence="19">
    <location>
        <position position="408"/>
    </location>
    <ligand>
        <name>ATP</name>
        <dbReference type="ChEBI" id="CHEBI:30616"/>
    </ligand>
</feature>
<evidence type="ECO:0000256" key="15">
    <source>
        <dbReference type="ARBA" id="ARBA00023170"/>
    </source>
</evidence>